<accession>A0A347WJN9</accession>
<dbReference type="EMBL" id="CP023434">
    <property type="protein sequence ID" value="AXY25296.1"/>
    <property type="molecule type" value="Genomic_DNA"/>
</dbReference>
<dbReference type="Proteomes" id="UP000263232">
    <property type="component" value="Chromosome"/>
</dbReference>
<dbReference type="AlphaFoldDB" id="A0A347WJN9"/>
<evidence type="ECO:0000313" key="2">
    <source>
        <dbReference type="EMBL" id="AXY25296.1"/>
    </source>
</evidence>
<reference evidence="2 3" key="1">
    <citation type="submission" date="2017-09" db="EMBL/GenBank/DDBJ databases">
        <title>Complete genome sequence of Oxytococcus suis strain ZY16052.</title>
        <authorList>
            <person name="Li F."/>
        </authorList>
    </citation>
    <scope>NUCLEOTIDE SEQUENCE [LARGE SCALE GENOMIC DNA]</scope>
    <source>
        <strain evidence="2 3">ZY16052</strain>
    </source>
</reference>
<name>A0A347WJN9_9LACT</name>
<proteinExistence type="predicted"/>
<dbReference type="InterPro" id="IPR001296">
    <property type="entry name" value="Glyco_trans_1"/>
</dbReference>
<evidence type="ECO:0000259" key="1">
    <source>
        <dbReference type="Pfam" id="PF00534"/>
    </source>
</evidence>
<feature type="domain" description="Glycosyl transferase family 1" evidence="1">
    <location>
        <begin position="177"/>
        <end position="335"/>
    </location>
</feature>
<keyword evidence="3" id="KW-1185">Reference proteome</keyword>
<sequence>MVEMNILMISTVNFGVNGISKVILQYQKYIDSEKYKYDFIFPNSISSELKESLFEKSSVYHVPNRIRNPLKYYKEIHKIMKDKHYDAVHVHGNSTTMALELLAAKKAGIEKLISHGHNSFTKYPIIHKVFKPMFDSLYTTGLTCSNKAGESLYGLDYIVIENGIDIKAYRYDENIRKEYRENIGYSRNHLVIGNIGRLSEQKNHEFLIDLMPSLLDYNDDFRLMIVGDGHLKNKLESKVRELELQKHVIFLGERKDISNLLSAIDVMVMPSLYEGLPITLIEGQASGLSCIASTNITREANVSGEVLYCNLNNPNEFIEAINYSLKNNSQKDRVIMNEMLMDSNYSIINSINKLQDIYQQ</sequence>
<dbReference type="SUPFAM" id="SSF53756">
    <property type="entry name" value="UDP-Glycosyltransferase/glycogen phosphorylase"/>
    <property type="match status" value="1"/>
</dbReference>
<dbReference type="GO" id="GO:0016757">
    <property type="term" value="F:glycosyltransferase activity"/>
    <property type="evidence" value="ECO:0007669"/>
    <property type="project" value="InterPro"/>
</dbReference>
<evidence type="ECO:0000313" key="3">
    <source>
        <dbReference type="Proteomes" id="UP000263232"/>
    </source>
</evidence>
<dbReference type="KEGG" id="abae:CL176_04390"/>
<dbReference type="OrthoDB" id="9804196at2"/>
<organism evidence="2 3">
    <name type="scientific">Suicoccus acidiformans</name>
    <dbReference type="NCBI Taxonomy" id="2036206"/>
    <lineage>
        <taxon>Bacteria</taxon>
        <taxon>Bacillati</taxon>
        <taxon>Bacillota</taxon>
        <taxon>Bacilli</taxon>
        <taxon>Lactobacillales</taxon>
        <taxon>Aerococcaceae</taxon>
        <taxon>Suicoccus</taxon>
    </lineage>
</organism>
<dbReference type="Gene3D" id="3.40.50.2000">
    <property type="entry name" value="Glycogen Phosphorylase B"/>
    <property type="match status" value="2"/>
</dbReference>
<dbReference type="PANTHER" id="PTHR12526:SF630">
    <property type="entry name" value="GLYCOSYLTRANSFERASE"/>
    <property type="match status" value="1"/>
</dbReference>
<protein>
    <recommendedName>
        <fullName evidence="1">Glycosyl transferase family 1 domain-containing protein</fullName>
    </recommendedName>
</protein>
<dbReference type="PANTHER" id="PTHR12526">
    <property type="entry name" value="GLYCOSYLTRANSFERASE"/>
    <property type="match status" value="1"/>
</dbReference>
<gene>
    <name evidence="2" type="ORF">CL176_04390</name>
</gene>
<dbReference type="Pfam" id="PF00534">
    <property type="entry name" value="Glycos_transf_1"/>
    <property type="match status" value="1"/>
</dbReference>